<dbReference type="VEuPathDB" id="FungiDB:SeMB42_g07405"/>
<dbReference type="Proteomes" id="UP000320475">
    <property type="component" value="Unassembled WGS sequence"/>
</dbReference>
<keyword evidence="2" id="KW-0812">Transmembrane</keyword>
<evidence type="ECO:0000313" key="4">
    <source>
        <dbReference type="EMBL" id="TPX47062.1"/>
    </source>
</evidence>
<gene>
    <name evidence="4" type="ORF">SeLEV6574_g02852</name>
</gene>
<feature type="region of interest" description="Disordered" evidence="1">
    <location>
        <begin position="411"/>
        <end position="436"/>
    </location>
</feature>
<feature type="chain" id="PRO_5021421385" description="SH3 domain-containing protein" evidence="3">
    <location>
        <begin position="30"/>
        <end position="436"/>
    </location>
</feature>
<feature type="transmembrane region" description="Helical" evidence="2">
    <location>
        <begin position="237"/>
        <end position="258"/>
    </location>
</feature>
<evidence type="ECO:0000256" key="3">
    <source>
        <dbReference type="SAM" id="SignalP"/>
    </source>
</evidence>
<dbReference type="EMBL" id="QEAM01000086">
    <property type="protein sequence ID" value="TPX47062.1"/>
    <property type="molecule type" value="Genomic_DNA"/>
</dbReference>
<name>A0A507D6B7_9FUNG</name>
<sequence length="436" mass="48106">MQLHCFKQTRPYFCFFTFLLILQARDVEAADCFQLVNPKTCTDLAGSWIMPSEKFTDVASFDAYILSSLESSPAYVQQFDQAYGCPNFNGSLRYHASVLCNYLVSFAASECPQSKAAPVMPLCQPTCTNFLMSLNEVFNDPAQCTPVGAATNDQNLKNQLDLRLNELQKGSFSYYCQVLPNSVSPTVCSQGLALDIANCGFVNETFMTAYCATNHDPCCVGATAAMLAQAVSDPNTMYIFVLAGVAGGTLMIVIYLAYSGYELKIRARNTTAVFTNSNKIGRKSVIATTGENPAYLDPKVSPGYNNPVGRKFTVARASYMPSDTAGTLPMSYGSQPRSTRTDQPRFSGNRMEEWRCIETFLPRLRDEMDAQRGDIVIVEEVFDDGWGAGTNARTGQNGCFPMALFERVADNVNRPKKPYTTRQPRQSSLPRGPLNY</sequence>
<dbReference type="OrthoDB" id="5340910at2759"/>
<dbReference type="InterPro" id="IPR036028">
    <property type="entry name" value="SH3-like_dom_sf"/>
</dbReference>
<keyword evidence="2" id="KW-0472">Membrane</keyword>
<feature type="region of interest" description="Disordered" evidence="1">
    <location>
        <begin position="326"/>
        <end position="347"/>
    </location>
</feature>
<proteinExistence type="predicted"/>
<protein>
    <recommendedName>
        <fullName evidence="6">SH3 domain-containing protein</fullName>
    </recommendedName>
</protein>
<feature type="compositionally biased region" description="Polar residues" evidence="1">
    <location>
        <begin position="420"/>
        <end position="429"/>
    </location>
</feature>
<evidence type="ECO:0000313" key="5">
    <source>
        <dbReference type="Proteomes" id="UP000320475"/>
    </source>
</evidence>
<keyword evidence="2" id="KW-1133">Transmembrane helix</keyword>
<reference evidence="4 5" key="1">
    <citation type="journal article" date="2019" name="Sci. Rep.">
        <title>Comparative genomics of chytrid fungi reveal insights into the obligate biotrophic and pathogenic lifestyle of Synchytrium endobioticum.</title>
        <authorList>
            <person name="van de Vossenberg B.T.L.H."/>
            <person name="Warris S."/>
            <person name="Nguyen H.D.T."/>
            <person name="van Gent-Pelzer M.P.E."/>
            <person name="Joly D.L."/>
            <person name="van de Geest H.C."/>
            <person name="Bonants P.J.M."/>
            <person name="Smith D.S."/>
            <person name="Levesque C.A."/>
            <person name="van der Lee T.A.J."/>
        </authorList>
    </citation>
    <scope>NUCLEOTIDE SEQUENCE [LARGE SCALE GENOMIC DNA]</scope>
    <source>
        <strain evidence="4 5">LEV6574</strain>
    </source>
</reference>
<keyword evidence="3" id="KW-0732">Signal</keyword>
<organism evidence="4 5">
    <name type="scientific">Synchytrium endobioticum</name>
    <dbReference type="NCBI Taxonomy" id="286115"/>
    <lineage>
        <taxon>Eukaryota</taxon>
        <taxon>Fungi</taxon>
        <taxon>Fungi incertae sedis</taxon>
        <taxon>Chytridiomycota</taxon>
        <taxon>Chytridiomycota incertae sedis</taxon>
        <taxon>Chytridiomycetes</taxon>
        <taxon>Synchytriales</taxon>
        <taxon>Synchytriaceae</taxon>
        <taxon>Synchytrium</taxon>
    </lineage>
</organism>
<evidence type="ECO:0000256" key="1">
    <source>
        <dbReference type="SAM" id="MobiDB-lite"/>
    </source>
</evidence>
<dbReference type="SUPFAM" id="SSF50044">
    <property type="entry name" value="SH3-domain"/>
    <property type="match status" value="1"/>
</dbReference>
<comment type="caution">
    <text evidence="4">The sequence shown here is derived from an EMBL/GenBank/DDBJ whole genome shotgun (WGS) entry which is preliminary data.</text>
</comment>
<feature type="signal peptide" evidence="3">
    <location>
        <begin position="1"/>
        <end position="29"/>
    </location>
</feature>
<evidence type="ECO:0008006" key="6">
    <source>
        <dbReference type="Google" id="ProtNLM"/>
    </source>
</evidence>
<accession>A0A507D6B7</accession>
<dbReference type="Gene3D" id="2.30.30.40">
    <property type="entry name" value="SH3 Domains"/>
    <property type="match status" value="1"/>
</dbReference>
<dbReference type="AlphaFoldDB" id="A0A507D6B7"/>
<evidence type="ECO:0000256" key="2">
    <source>
        <dbReference type="SAM" id="Phobius"/>
    </source>
</evidence>